<sequence length="156" mass="17846">MIVFIDSGVLGLLTNPYKIGEAGECDEWLYSLLSRGIYICSSELCDYEIRRNLVLTAQQQGKLTGMRNLDKLREVVSFLPITSELLKKAAEFWASARRQGIPTADNKSLDIDMIICSHWQMLQEEFPGRYVVIATTNVKHLSRFTEAKTWQEIQLN</sequence>
<protein>
    <submittedName>
        <fullName evidence="1">Type II toxin-antitoxin system VapC family toxin</fullName>
    </submittedName>
</protein>
<evidence type="ECO:0000313" key="1">
    <source>
        <dbReference type="EMBL" id="MBD2501052.1"/>
    </source>
</evidence>
<name>A0ABR8D487_9NOST</name>
<reference evidence="1 2" key="1">
    <citation type="journal article" date="2020" name="ISME J.">
        <title>Comparative genomics reveals insights into cyanobacterial evolution and habitat adaptation.</title>
        <authorList>
            <person name="Chen M.Y."/>
            <person name="Teng W.K."/>
            <person name="Zhao L."/>
            <person name="Hu C.X."/>
            <person name="Zhou Y.K."/>
            <person name="Han B.P."/>
            <person name="Song L.R."/>
            <person name="Shu W.S."/>
        </authorList>
    </citation>
    <scope>NUCLEOTIDE SEQUENCE [LARGE SCALE GENOMIC DNA]</scope>
    <source>
        <strain evidence="1 2">FACHB-119</strain>
    </source>
</reference>
<evidence type="ECO:0000313" key="2">
    <source>
        <dbReference type="Proteomes" id="UP000661112"/>
    </source>
</evidence>
<dbReference type="EMBL" id="JACJSG010000012">
    <property type="protein sequence ID" value="MBD2501052.1"/>
    <property type="molecule type" value="Genomic_DNA"/>
</dbReference>
<dbReference type="Proteomes" id="UP000661112">
    <property type="component" value="Unassembled WGS sequence"/>
</dbReference>
<proteinExistence type="predicted"/>
<dbReference type="RefSeq" id="WP_190471084.1">
    <property type="nucleotide sequence ID" value="NZ_JACJSG010000012.1"/>
</dbReference>
<organism evidence="1 2">
    <name type="scientific">Anabaena azotica FACHB-119</name>
    <dbReference type="NCBI Taxonomy" id="947527"/>
    <lineage>
        <taxon>Bacteria</taxon>
        <taxon>Bacillati</taxon>
        <taxon>Cyanobacteriota</taxon>
        <taxon>Cyanophyceae</taxon>
        <taxon>Nostocales</taxon>
        <taxon>Nostocaceae</taxon>
        <taxon>Anabaena</taxon>
        <taxon>Anabaena azotica</taxon>
    </lineage>
</organism>
<gene>
    <name evidence="1" type="ORF">H6G83_10625</name>
</gene>
<accession>A0ABR8D487</accession>
<dbReference type="InterPro" id="IPR029060">
    <property type="entry name" value="PIN-like_dom_sf"/>
</dbReference>
<comment type="caution">
    <text evidence="1">The sequence shown here is derived from an EMBL/GenBank/DDBJ whole genome shotgun (WGS) entry which is preliminary data.</text>
</comment>
<dbReference type="Gene3D" id="3.40.50.1010">
    <property type="entry name" value="5'-nuclease"/>
    <property type="match status" value="1"/>
</dbReference>
<dbReference type="SUPFAM" id="SSF88723">
    <property type="entry name" value="PIN domain-like"/>
    <property type="match status" value="1"/>
</dbReference>
<keyword evidence="2" id="KW-1185">Reference proteome</keyword>